<accession>A0A2V4XUB6</accession>
<evidence type="ECO:0000256" key="1">
    <source>
        <dbReference type="ARBA" id="ARBA00022649"/>
    </source>
</evidence>
<dbReference type="Proteomes" id="UP000248054">
    <property type="component" value="Unassembled WGS sequence"/>
</dbReference>
<comment type="similarity">
    <text evidence="6">Belongs to the DarT ADP-ribosyltransferase family.</text>
</comment>
<keyword evidence="5 6" id="KW-0238">DNA-binding</keyword>
<sequence length="1523" mass="180886">MNWKDIKDKAELIYASIEEDKGFRTWSLKRTTCNIFFYEEFQIEDIDKIACSVLSKHGGILDEVRFATILGFNVVENYQVTPKKYADKAELEVYKALIQQVMSWGLVNYIDNSYVLSKLGEKALIKGKKYRFYSGKKVLFENSNIKPINSLKNLFFPFNSAIGVYSDVTNKLILDYNNLNVEEVFSAKETDLIKRHKLQSKEEYFIYYSEETRHFSFDSCQVDIRLYKNEGNYIPIIFHKGIISIPATELLHSSENKEQKEKKIEWALYLKLIKDPNAKLDYETIIPFEDLVELDSLIEDKRLVWSDGKLFDFIAQKADANQWYSISNRCPIETLKNYLTEFITELDWTSLSLRIDDSYLIQNATKYPWNFEVITSKEDLNIEVIKMLLLIPSLKDEDWDWDVIMPQLDFEYIKSNIDKINFELSELTINNISSVKPLIKQYPSKKWNWTYISKEYDLPFILVNISSFSSYLNLTMTLNRAFKSEDHVVSFCNSNEVQKVLTDEKDNKLSSFSPNQLNYVWSTTLIDLLESTGYLTWKSGKYALGFECNPYLEWTYELFNKYHTKITTDKGLDFLSSHVSSTQIVTSFSQFNWNWHLISSNTKLINDASFVLKYKDRLDFNILLTEINGESLELIFEEANILKFLEDNQNKWSEVTEKISKEFIQKNINLSWDWKVLTKRFCSTIKIESLGNENWIDKWDWKYLTQNLDFNEVLDRLDLYVDRWDWNYISQEADKHFIISNLSVYPSYWNWQILLRDRLEKEDLNVLILAEIAACISVYEEEANAYLWELITKKFEYEELSALVSKTSNETVFNWDYNYFYNLPDFNPLNYLDENFDIINWDAFSSSDSLNKSLRRNKDLFSYGVWIDIIFKLLKTKNYKWNFKSLSKLDSINWNTSILKVKSSRWDWKYLSENSSCFKKDSGFRERFNEFVEFIDFQSFSKRTDSDISEELIDDLIHKNWDWESLSNNHSIKISLDFICKHKDKKWDWENLSFRKDIVFSNELFIKLFDKEWNWQEISQRKDLEFNEDLIRSLSSRSLDWELVSKNKTFVPNVNVLSLLKSKKLEWNYISKNPQLSIEVLWDYKELLNWEFVTQNNVVEFSDISFLNKYKDYLDWDYISDSKKFILSHENLTQFKNKLNWAKICEREDFEISEKLLEPFKDVLNWSQVSSSMNIQFTNELIGRYREMWDWQKLRKNPLVIERLDSVLSKYKEEFNCVNFLEKFDREPFIYHFTHLFNAVSIIKERKIMSRNKGKGSFSDAAGSLVERRNTAHNFARFYFRPKTPTQFYNECLGWDTSLTTPYGKSYYNKAKQMGLPKCPIPIFFKFDLKEVLMKMPKKCYYSTGNMQSNSSQIRKVSDDPNSLNVLHLYARASDYENYKQYAQQEFLIKDEFDFSTLDSFQILCYDDEHVKILKSQLGDDPISKKISSAEWGVFHRENRELHITQTDSEISIASDYGGSAYFAIKGEGLTELQILETECIQKETNSEILAYPKIKFVRTIKPIEVYFVDTSLGKKDWLIYKN</sequence>
<evidence type="ECO:0000256" key="6">
    <source>
        <dbReference type="PROSITE-ProRule" id="PRU01362"/>
    </source>
</evidence>
<feature type="active site" description="Proton acceptor" evidence="6">
    <location>
        <position position="1269"/>
    </location>
</feature>
<evidence type="ECO:0000256" key="3">
    <source>
        <dbReference type="ARBA" id="ARBA00022679"/>
    </source>
</evidence>
<evidence type="ECO:0000256" key="2">
    <source>
        <dbReference type="ARBA" id="ARBA00022676"/>
    </source>
</evidence>
<dbReference type="GO" id="GO:0016757">
    <property type="term" value="F:glycosyltransferase activity"/>
    <property type="evidence" value="ECO:0007669"/>
    <property type="project" value="UniProtKB-UniRule"/>
</dbReference>
<dbReference type="GO" id="GO:0016779">
    <property type="term" value="F:nucleotidyltransferase activity"/>
    <property type="evidence" value="ECO:0007669"/>
    <property type="project" value="UniProtKB-UniRule"/>
</dbReference>
<evidence type="ECO:0000313" key="9">
    <source>
        <dbReference type="Proteomes" id="UP000248054"/>
    </source>
</evidence>
<dbReference type="InterPro" id="IPR029494">
    <property type="entry name" value="DarT"/>
</dbReference>
<name>A0A2V4XUB6_9FLAO</name>
<feature type="binding site" evidence="6">
    <location>
        <position position="1269"/>
    </location>
    <ligand>
        <name>NAD(+)</name>
        <dbReference type="ChEBI" id="CHEBI:57540"/>
    </ligand>
</feature>
<dbReference type="RefSeq" id="WP_110475328.1">
    <property type="nucleotide sequence ID" value="NZ_BMWQ01000002.1"/>
</dbReference>
<feature type="domain" description="DarT" evidence="7">
    <location>
        <begin position="1228"/>
        <end position="1435"/>
    </location>
</feature>
<evidence type="ECO:0000256" key="4">
    <source>
        <dbReference type="ARBA" id="ARBA00022695"/>
    </source>
</evidence>
<feature type="active site" evidence="6">
    <location>
        <position position="1386"/>
    </location>
</feature>
<feature type="binding site" evidence="6">
    <location>
        <begin position="1232"/>
        <end position="1234"/>
    </location>
    <ligand>
        <name>NAD(+)</name>
        <dbReference type="ChEBI" id="CHEBI:57540"/>
    </ligand>
</feature>
<gene>
    <name evidence="8" type="ORF">DFQ11_102551</name>
</gene>
<keyword evidence="1 6" id="KW-1277">Toxin-antitoxin system</keyword>
<comment type="catalytic activity">
    <reaction evidence="6">
        <text>a thymidine in DNA + NAD(+) = an N-(ADP-alpha-D-ribosyl)-thymidine in DNA + nicotinamide + H(+)</text>
        <dbReference type="Rhea" id="RHEA:71651"/>
        <dbReference type="Rhea" id="RHEA-COMP:13556"/>
        <dbReference type="Rhea" id="RHEA-COMP:18051"/>
        <dbReference type="ChEBI" id="CHEBI:15378"/>
        <dbReference type="ChEBI" id="CHEBI:17154"/>
        <dbReference type="ChEBI" id="CHEBI:57540"/>
        <dbReference type="ChEBI" id="CHEBI:137386"/>
        <dbReference type="ChEBI" id="CHEBI:191199"/>
    </reaction>
</comment>
<evidence type="ECO:0000313" key="8">
    <source>
        <dbReference type="EMBL" id="PYE81971.1"/>
    </source>
</evidence>
<comment type="caution">
    <text evidence="6">Lacks conserved residue(s) required for the propagation of feature annotation.</text>
</comment>
<reference evidence="8 9" key="1">
    <citation type="submission" date="2018-06" db="EMBL/GenBank/DDBJ databases">
        <title>Genomic Encyclopedia of Type Strains, Phase III (KMG-III): the genomes of soil and plant-associated and newly described type strains.</title>
        <authorList>
            <person name="Whitman W."/>
        </authorList>
    </citation>
    <scope>NUCLEOTIDE SEQUENCE [LARGE SCALE GENOMIC DNA]</scope>
    <source>
        <strain evidence="8 9">CECT 7945</strain>
    </source>
</reference>
<dbReference type="PROSITE" id="PS52018">
    <property type="entry name" value="DART"/>
    <property type="match status" value="1"/>
</dbReference>
<keyword evidence="2 6" id="KW-0328">Glycosyltransferase</keyword>
<comment type="caution">
    <text evidence="8">The sequence shown here is derived from an EMBL/GenBank/DDBJ whole genome shotgun (WGS) entry which is preliminary data.</text>
</comment>
<evidence type="ECO:0000259" key="7">
    <source>
        <dbReference type="PROSITE" id="PS52018"/>
    </source>
</evidence>
<dbReference type="GO" id="GO:0003677">
    <property type="term" value="F:DNA binding"/>
    <property type="evidence" value="ECO:0007669"/>
    <property type="project" value="UniProtKB-UniRule"/>
</dbReference>
<dbReference type="EMBL" id="QJTD01000002">
    <property type="protein sequence ID" value="PYE81971.1"/>
    <property type="molecule type" value="Genomic_DNA"/>
</dbReference>
<keyword evidence="9" id="KW-1185">Reference proteome</keyword>
<dbReference type="Pfam" id="PF14487">
    <property type="entry name" value="DarT"/>
    <property type="match status" value="1"/>
</dbReference>
<dbReference type="OrthoDB" id="9785181at2"/>
<organism evidence="8 9">
    <name type="scientific">Winogradskyella epiphytica</name>
    <dbReference type="NCBI Taxonomy" id="262005"/>
    <lineage>
        <taxon>Bacteria</taxon>
        <taxon>Pseudomonadati</taxon>
        <taxon>Bacteroidota</taxon>
        <taxon>Flavobacteriia</taxon>
        <taxon>Flavobacteriales</taxon>
        <taxon>Flavobacteriaceae</taxon>
        <taxon>Winogradskyella</taxon>
    </lineage>
</organism>
<proteinExistence type="inferred from homology"/>
<evidence type="ECO:0000256" key="5">
    <source>
        <dbReference type="ARBA" id="ARBA00023125"/>
    </source>
</evidence>
<protein>
    <submittedName>
        <fullName evidence="8">Uncharacterized protein DUF4433</fullName>
    </submittedName>
</protein>
<keyword evidence="3 6" id="KW-0808">Transferase</keyword>
<keyword evidence="4 6" id="KW-0548">Nucleotidyltransferase</keyword>